<dbReference type="InterPro" id="IPR008250">
    <property type="entry name" value="ATPase_P-typ_transduc_dom_A_sf"/>
</dbReference>
<comment type="subcellular location">
    <subcellularLocation>
        <location evidence="10">Cell membrane</location>
    </subcellularLocation>
    <subcellularLocation>
        <location evidence="1">Endomembrane system</location>
        <topology evidence="1">Multi-pass membrane protein</topology>
    </subcellularLocation>
</comment>
<name>A0A9D9DSV7_9BACT</name>
<dbReference type="PRINTS" id="PR00943">
    <property type="entry name" value="CUATPASE"/>
</dbReference>
<dbReference type="PANTHER" id="PTHR43520">
    <property type="entry name" value="ATP7, ISOFORM B"/>
    <property type="match status" value="1"/>
</dbReference>
<dbReference type="PRINTS" id="PR00119">
    <property type="entry name" value="CATATPASE"/>
</dbReference>
<evidence type="ECO:0000256" key="7">
    <source>
        <dbReference type="ARBA" id="ARBA00022967"/>
    </source>
</evidence>
<feature type="transmembrane region" description="Helical" evidence="10">
    <location>
        <begin position="363"/>
        <end position="386"/>
    </location>
</feature>
<feature type="transmembrane region" description="Helical" evidence="10">
    <location>
        <begin position="123"/>
        <end position="141"/>
    </location>
</feature>
<dbReference type="FunFam" id="2.70.150.10:FF:000002">
    <property type="entry name" value="Copper-transporting ATPase 1, putative"/>
    <property type="match status" value="1"/>
</dbReference>
<dbReference type="NCBIfam" id="TIGR01494">
    <property type="entry name" value="ATPase_P-type"/>
    <property type="match status" value="2"/>
</dbReference>
<dbReference type="Pfam" id="PF00702">
    <property type="entry name" value="Hydrolase"/>
    <property type="match status" value="1"/>
</dbReference>
<dbReference type="Gene3D" id="3.30.70.100">
    <property type="match status" value="1"/>
</dbReference>
<dbReference type="Pfam" id="PF00122">
    <property type="entry name" value="E1-E2_ATPase"/>
    <property type="match status" value="1"/>
</dbReference>
<dbReference type="EMBL" id="JADIMZ010000100">
    <property type="protein sequence ID" value="MBO8432918.1"/>
    <property type="molecule type" value="Genomic_DNA"/>
</dbReference>
<keyword evidence="8 10" id="KW-1133">Transmembrane helix</keyword>
<dbReference type="Gene3D" id="3.40.1110.10">
    <property type="entry name" value="Calcium-transporting ATPase, cytoplasmic domain N"/>
    <property type="match status" value="1"/>
</dbReference>
<dbReference type="InterPro" id="IPR023214">
    <property type="entry name" value="HAD_sf"/>
</dbReference>
<dbReference type="InterPro" id="IPR001757">
    <property type="entry name" value="P_typ_ATPase"/>
</dbReference>
<feature type="transmembrane region" description="Helical" evidence="10">
    <location>
        <begin position="723"/>
        <end position="746"/>
    </location>
</feature>
<keyword evidence="9 10" id="KW-0472">Membrane</keyword>
<evidence type="ECO:0000256" key="9">
    <source>
        <dbReference type="ARBA" id="ARBA00023136"/>
    </source>
</evidence>
<evidence type="ECO:0000256" key="5">
    <source>
        <dbReference type="ARBA" id="ARBA00022741"/>
    </source>
</evidence>
<evidence type="ECO:0000259" key="11">
    <source>
        <dbReference type="PROSITE" id="PS50846"/>
    </source>
</evidence>
<dbReference type="SUPFAM" id="SSF81653">
    <property type="entry name" value="Calcium ATPase, transduction domain A"/>
    <property type="match status" value="1"/>
</dbReference>
<feature type="transmembrane region" description="Helical" evidence="10">
    <location>
        <begin position="97"/>
        <end position="117"/>
    </location>
</feature>
<keyword evidence="3 10" id="KW-0812">Transmembrane</keyword>
<dbReference type="InterPro" id="IPR023299">
    <property type="entry name" value="ATPase_P-typ_cyto_dom_N"/>
</dbReference>
<dbReference type="SFLD" id="SFLDF00027">
    <property type="entry name" value="p-type_atpase"/>
    <property type="match status" value="1"/>
</dbReference>
<dbReference type="GO" id="GO:0043682">
    <property type="term" value="F:P-type divalent copper transporter activity"/>
    <property type="evidence" value="ECO:0007669"/>
    <property type="project" value="TreeGrafter"/>
</dbReference>
<dbReference type="InterPro" id="IPR006121">
    <property type="entry name" value="HMA_dom"/>
</dbReference>
<sequence length="781" mass="85046">MQQKTNKAVYPLLGLHCAGCANRSEKIAAAQPGVKKASANFAAGLLTVEYETGVFDAQKLKSAIENAGYQLIVDSEDPFTEQEKENRKLYKKLKRKVWITWILAIPLMVLGMAHNWHFPAKEYVMMWLAFFILLIGGRDFIRSAWYQAKHWSANMDTLVALSTLVSFIFSLASLAIENWTHDVYFEASGMIIAFVLLGKLMESRAKNGTSKALQDLMHLQPSTAFLIENGQEKEVPISKLQPGDHVSVHSGAQMPVDGIVQSGSSYVDESMITGEPMAVLKQKDSKVVAGTINYGGSLVVEITGVGQSTVLASIVRMVREAQGSKAPAQRVADKVAAVFVPIILLLAVLTFVLWLVIGGKAEFNHALVCALSVLVIACPCALGLATPTALMVGMGRAARNHILIKDASALEELCHVDTMVMDKTGTLTQGEPVVSAVFLPKNSGGSISAEDSRFFNPWLVSSLPSWLPLLKVTEQKSDHPLASAVVAWVDSCLSASSVLESDFLNPVPSCPDNICVVFEEIENFETLTGKGFQFSYQGKEYWVGSMAMVQEKGAVLGDVERERMTQWQDKAYSIVVFGQGQRVLLYLGITDMVKPCSAQVVEDLEKEGVDVYMLTGDHEKAAAVLASQIGITHYKAGLLPQDKEDFIKELQRQGHKVAMVGDGINDSQALAVADVSVALKRGTDIAMNVASVVLIGNEQNDLEAIPKAVALSRRTLRIIKENLFWAFIYNVIGIVFASGLLFPFFGWTLNPMIASAAMAFSSVSVVSNSLRLKFVKIPDTL</sequence>
<dbReference type="GO" id="GO:0055070">
    <property type="term" value="P:copper ion homeostasis"/>
    <property type="evidence" value="ECO:0007669"/>
    <property type="project" value="TreeGrafter"/>
</dbReference>
<dbReference type="InterPro" id="IPR059000">
    <property type="entry name" value="ATPase_P-type_domA"/>
</dbReference>
<dbReference type="SFLD" id="SFLDG00002">
    <property type="entry name" value="C1.7:_P-type_atpase_like"/>
    <property type="match status" value="1"/>
</dbReference>
<dbReference type="GO" id="GO:0005886">
    <property type="term" value="C:plasma membrane"/>
    <property type="evidence" value="ECO:0007669"/>
    <property type="project" value="UniProtKB-SubCell"/>
</dbReference>
<dbReference type="Pfam" id="PF00403">
    <property type="entry name" value="HMA"/>
    <property type="match status" value="1"/>
</dbReference>
<keyword evidence="10" id="KW-1003">Cell membrane</keyword>
<feature type="transmembrane region" description="Helical" evidence="10">
    <location>
        <begin position="182"/>
        <end position="201"/>
    </location>
</feature>
<dbReference type="CDD" id="cd00371">
    <property type="entry name" value="HMA"/>
    <property type="match status" value="1"/>
</dbReference>
<keyword evidence="5 10" id="KW-0547">Nucleotide-binding</keyword>
<reference evidence="12" key="1">
    <citation type="submission" date="2020-10" db="EMBL/GenBank/DDBJ databases">
        <authorList>
            <person name="Gilroy R."/>
        </authorList>
    </citation>
    <scope>NUCLEOTIDE SEQUENCE</scope>
    <source>
        <strain evidence="12">2889</strain>
    </source>
</reference>
<evidence type="ECO:0000256" key="2">
    <source>
        <dbReference type="ARBA" id="ARBA00006024"/>
    </source>
</evidence>
<comment type="similarity">
    <text evidence="2 10">Belongs to the cation transport ATPase (P-type) (TC 3.A.3) family. Type IB subfamily.</text>
</comment>
<evidence type="ECO:0000256" key="10">
    <source>
        <dbReference type="RuleBase" id="RU362081"/>
    </source>
</evidence>
<dbReference type="InterPro" id="IPR044492">
    <property type="entry name" value="P_typ_ATPase_HD_dom"/>
</dbReference>
<dbReference type="Gene3D" id="2.70.150.10">
    <property type="entry name" value="Calcium-transporting ATPase, cytoplasmic transduction domain A"/>
    <property type="match status" value="1"/>
</dbReference>
<keyword evidence="7" id="KW-1278">Translocase</keyword>
<dbReference type="InterPro" id="IPR018303">
    <property type="entry name" value="ATPase_P-typ_P_site"/>
</dbReference>
<dbReference type="SUPFAM" id="SSF56784">
    <property type="entry name" value="HAD-like"/>
    <property type="match status" value="1"/>
</dbReference>
<dbReference type="GO" id="GO:0012505">
    <property type="term" value="C:endomembrane system"/>
    <property type="evidence" value="ECO:0007669"/>
    <property type="project" value="UniProtKB-SubCell"/>
</dbReference>
<feature type="domain" description="HMA" evidence="11">
    <location>
        <begin position="6"/>
        <end position="72"/>
    </location>
</feature>
<dbReference type="InterPro" id="IPR036412">
    <property type="entry name" value="HAD-like_sf"/>
</dbReference>
<protein>
    <submittedName>
        <fullName evidence="12">Copper-translocating P-type ATPase</fullName>
    </submittedName>
</protein>
<reference evidence="12" key="2">
    <citation type="journal article" date="2021" name="PeerJ">
        <title>Extensive microbial diversity within the chicken gut microbiome revealed by metagenomics and culture.</title>
        <authorList>
            <person name="Gilroy R."/>
            <person name="Ravi A."/>
            <person name="Getino M."/>
            <person name="Pursley I."/>
            <person name="Horton D.L."/>
            <person name="Alikhan N.F."/>
            <person name="Baker D."/>
            <person name="Gharbi K."/>
            <person name="Hall N."/>
            <person name="Watson M."/>
            <person name="Adriaenssens E.M."/>
            <person name="Foster-Nyarko E."/>
            <person name="Jarju S."/>
            <person name="Secka A."/>
            <person name="Antonio M."/>
            <person name="Oren A."/>
            <person name="Chaudhuri R.R."/>
            <person name="La Ragione R."/>
            <person name="Hildebrand F."/>
            <person name="Pallen M.J."/>
        </authorList>
    </citation>
    <scope>NUCLEOTIDE SEQUENCE</scope>
    <source>
        <strain evidence="12">2889</strain>
    </source>
</reference>
<keyword evidence="6 10" id="KW-0067">ATP-binding</keyword>
<dbReference type="InterPro" id="IPR027256">
    <property type="entry name" value="P-typ_ATPase_IB"/>
</dbReference>
<dbReference type="GO" id="GO:0005524">
    <property type="term" value="F:ATP binding"/>
    <property type="evidence" value="ECO:0007669"/>
    <property type="project" value="UniProtKB-UniRule"/>
</dbReference>
<comment type="caution">
    <text evidence="12">The sequence shown here is derived from an EMBL/GenBank/DDBJ whole genome shotgun (WGS) entry which is preliminary data.</text>
</comment>
<feature type="transmembrane region" description="Helical" evidence="10">
    <location>
        <begin position="335"/>
        <end position="357"/>
    </location>
</feature>
<feature type="transmembrane region" description="Helical" evidence="10">
    <location>
        <begin position="153"/>
        <end position="176"/>
    </location>
</feature>
<evidence type="ECO:0000313" key="12">
    <source>
        <dbReference type="EMBL" id="MBO8432918.1"/>
    </source>
</evidence>
<dbReference type="PROSITE" id="PS50846">
    <property type="entry name" value="HMA_2"/>
    <property type="match status" value="1"/>
</dbReference>
<keyword evidence="4 10" id="KW-0479">Metal-binding</keyword>
<evidence type="ECO:0000256" key="6">
    <source>
        <dbReference type="ARBA" id="ARBA00022840"/>
    </source>
</evidence>
<dbReference type="Proteomes" id="UP000823612">
    <property type="component" value="Unassembled WGS sequence"/>
</dbReference>
<organism evidence="12 13">
    <name type="scientific">Candidatus Pullibacteroides excrementavium</name>
    <dbReference type="NCBI Taxonomy" id="2840905"/>
    <lineage>
        <taxon>Bacteria</taxon>
        <taxon>Pseudomonadati</taxon>
        <taxon>Bacteroidota</taxon>
        <taxon>Bacteroidia</taxon>
        <taxon>Bacteroidales</taxon>
        <taxon>Candidatus Pullibacteroides</taxon>
    </lineage>
</organism>
<dbReference type="SUPFAM" id="SSF81665">
    <property type="entry name" value="Calcium ATPase, transmembrane domain M"/>
    <property type="match status" value="1"/>
</dbReference>
<dbReference type="SFLD" id="SFLDS00003">
    <property type="entry name" value="Haloacid_Dehalogenase"/>
    <property type="match status" value="1"/>
</dbReference>
<dbReference type="SUPFAM" id="SSF55008">
    <property type="entry name" value="HMA, heavy metal-associated domain"/>
    <property type="match status" value="1"/>
</dbReference>
<dbReference type="NCBIfam" id="TIGR01525">
    <property type="entry name" value="ATPase-IB_hvy"/>
    <property type="match status" value="1"/>
</dbReference>
<dbReference type="Gene3D" id="3.40.50.1000">
    <property type="entry name" value="HAD superfamily/HAD-like"/>
    <property type="match status" value="1"/>
</dbReference>
<dbReference type="AlphaFoldDB" id="A0A9D9DSV7"/>
<dbReference type="InterPro" id="IPR023298">
    <property type="entry name" value="ATPase_P-typ_TM_dom_sf"/>
</dbReference>
<evidence type="ECO:0000313" key="13">
    <source>
        <dbReference type="Proteomes" id="UP000823612"/>
    </source>
</evidence>
<evidence type="ECO:0000256" key="1">
    <source>
        <dbReference type="ARBA" id="ARBA00004127"/>
    </source>
</evidence>
<dbReference type="PANTHER" id="PTHR43520:SF8">
    <property type="entry name" value="P-TYPE CU(+) TRANSPORTER"/>
    <property type="match status" value="1"/>
</dbReference>
<evidence type="ECO:0000256" key="8">
    <source>
        <dbReference type="ARBA" id="ARBA00022989"/>
    </source>
</evidence>
<evidence type="ECO:0000256" key="3">
    <source>
        <dbReference type="ARBA" id="ARBA00022692"/>
    </source>
</evidence>
<evidence type="ECO:0000256" key="4">
    <source>
        <dbReference type="ARBA" id="ARBA00022723"/>
    </source>
</evidence>
<dbReference type="PROSITE" id="PS00154">
    <property type="entry name" value="ATPASE_E1_E2"/>
    <property type="match status" value="1"/>
</dbReference>
<dbReference type="GO" id="GO:0005507">
    <property type="term" value="F:copper ion binding"/>
    <property type="evidence" value="ECO:0007669"/>
    <property type="project" value="TreeGrafter"/>
</dbReference>
<dbReference type="CDD" id="cd02094">
    <property type="entry name" value="P-type_ATPase_Cu-like"/>
    <property type="match status" value="1"/>
</dbReference>
<proteinExistence type="inferred from homology"/>
<dbReference type="InterPro" id="IPR036163">
    <property type="entry name" value="HMA_dom_sf"/>
</dbReference>
<gene>
    <name evidence="12" type="ORF">IAB08_06465</name>
</gene>
<dbReference type="GO" id="GO:0016887">
    <property type="term" value="F:ATP hydrolysis activity"/>
    <property type="evidence" value="ECO:0007669"/>
    <property type="project" value="InterPro"/>
</dbReference>
<accession>A0A9D9DSV7</accession>